<evidence type="ECO:0000256" key="2">
    <source>
        <dbReference type="ARBA" id="ARBA00005594"/>
    </source>
</evidence>
<dbReference type="InterPro" id="IPR024909">
    <property type="entry name" value="Cys-tRNA/MSH_ligase"/>
</dbReference>
<dbReference type="PANTHER" id="PTHR10890">
    <property type="entry name" value="CYSTEINYL-TRNA SYNTHETASE"/>
    <property type="match status" value="1"/>
</dbReference>
<dbReference type="SUPFAM" id="SSF52374">
    <property type="entry name" value="Nucleotidylyl transferase"/>
    <property type="match status" value="1"/>
</dbReference>
<dbReference type="PATRIC" id="fig|1618442.3.peg.269"/>
<feature type="binding site" evidence="13">
    <location>
        <position position="254"/>
    </location>
    <ligand>
        <name>Zn(2+)</name>
        <dbReference type="ChEBI" id="CHEBI:29105"/>
    </ligand>
</feature>
<evidence type="ECO:0000256" key="1">
    <source>
        <dbReference type="ARBA" id="ARBA00004496"/>
    </source>
</evidence>
<dbReference type="AlphaFoldDB" id="A0A0G0ZFN9"/>
<evidence type="ECO:0000259" key="14">
    <source>
        <dbReference type="Pfam" id="PF01406"/>
    </source>
</evidence>
<keyword evidence="11 13" id="KW-0030">Aminoacyl-tRNA synthetase</keyword>
<dbReference type="EC" id="6.1.1.16" evidence="13"/>
<dbReference type="PRINTS" id="PR00983">
    <property type="entry name" value="TRNASYNTHCYS"/>
</dbReference>
<evidence type="ECO:0000256" key="5">
    <source>
        <dbReference type="ARBA" id="ARBA00022598"/>
    </source>
</evidence>
<protein>
    <recommendedName>
        <fullName evidence="13">Cysteine--tRNA ligase</fullName>
        <ecNumber evidence="13">6.1.1.16</ecNumber>
    </recommendedName>
    <alternativeName>
        <fullName evidence="13">Cysteinyl-tRNA synthetase</fullName>
        <shortName evidence="13">CysRS</shortName>
    </alternativeName>
</protein>
<comment type="caution">
    <text evidence="15">The sequence shown here is derived from an EMBL/GenBank/DDBJ whole genome shotgun (WGS) entry which is preliminary data.</text>
</comment>
<evidence type="ECO:0000256" key="11">
    <source>
        <dbReference type="ARBA" id="ARBA00023146"/>
    </source>
</evidence>
<accession>A0A0G0ZFN9</accession>
<comment type="catalytic activity">
    <reaction evidence="12 13">
        <text>tRNA(Cys) + L-cysteine + ATP = L-cysteinyl-tRNA(Cys) + AMP + diphosphate</text>
        <dbReference type="Rhea" id="RHEA:17773"/>
        <dbReference type="Rhea" id="RHEA-COMP:9661"/>
        <dbReference type="Rhea" id="RHEA-COMP:9679"/>
        <dbReference type="ChEBI" id="CHEBI:30616"/>
        <dbReference type="ChEBI" id="CHEBI:33019"/>
        <dbReference type="ChEBI" id="CHEBI:35235"/>
        <dbReference type="ChEBI" id="CHEBI:78442"/>
        <dbReference type="ChEBI" id="CHEBI:78517"/>
        <dbReference type="ChEBI" id="CHEBI:456215"/>
        <dbReference type="EC" id="6.1.1.16"/>
    </reaction>
</comment>
<dbReference type="Gene3D" id="1.20.120.1910">
    <property type="entry name" value="Cysteine-tRNA ligase, C-terminal anti-codon recognition domain"/>
    <property type="match status" value="1"/>
</dbReference>
<dbReference type="NCBIfam" id="TIGR00435">
    <property type="entry name" value="cysS"/>
    <property type="match status" value="1"/>
</dbReference>
<dbReference type="InterPro" id="IPR015803">
    <property type="entry name" value="Cys-tRNA-ligase"/>
</dbReference>
<dbReference type="Pfam" id="PF01406">
    <property type="entry name" value="tRNA-synt_1e"/>
    <property type="match status" value="1"/>
</dbReference>
<evidence type="ECO:0000256" key="9">
    <source>
        <dbReference type="ARBA" id="ARBA00022840"/>
    </source>
</evidence>
<comment type="subcellular location">
    <subcellularLocation>
        <location evidence="1 13">Cytoplasm</location>
    </subcellularLocation>
</comment>
<dbReference type="GO" id="GO:0006423">
    <property type="term" value="P:cysteinyl-tRNA aminoacylation"/>
    <property type="evidence" value="ECO:0007669"/>
    <property type="project" value="UniProtKB-UniRule"/>
</dbReference>
<dbReference type="SUPFAM" id="SSF47323">
    <property type="entry name" value="Anticodon-binding domain of a subclass of class I aminoacyl-tRNA synthetases"/>
    <property type="match status" value="1"/>
</dbReference>
<feature type="domain" description="tRNA synthetases class I catalytic" evidence="14">
    <location>
        <begin position="15"/>
        <end position="330"/>
    </location>
</feature>
<dbReference type="Gene3D" id="3.40.50.620">
    <property type="entry name" value="HUPs"/>
    <property type="match status" value="1"/>
</dbReference>
<comment type="subunit">
    <text evidence="3 13">Monomer.</text>
</comment>
<dbReference type="InterPro" id="IPR032678">
    <property type="entry name" value="tRNA-synt_1_cat_dom"/>
</dbReference>
<name>A0A0G0ZFN9_9BACT</name>
<evidence type="ECO:0000256" key="4">
    <source>
        <dbReference type="ARBA" id="ARBA00022490"/>
    </source>
</evidence>
<dbReference type="InterPro" id="IPR009080">
    <property type="entry name" value="tRNAsynth_Ia_anticodon-bd"/>
</dbReference>
<evidence type="ECO:0000256" key="10">
    <source>
        <dbReference type="ARBA" id="ARBA00022917"/>
    </source>
</evidence>
<evidence type="ECO:0000256" key="7">
    <source>
        <dbReference type="ARBA" id="ARBA00022741"/>
    </source>
</evidence>
<dbReference type="CDD" id="cd00672">
    <property type="entry name" value="CysRS_core"/>
    <property type="match status" value="1"/>
</dbReference>
<reference evidence="15 16" key="1">
    <citation type="journal article" date="2015" name="Nature">
        <title>rRNA introns, odd ribosomes, and small enigmatic genomes across a large radiation of phyla.</title>
        <authorList>
            <person name="Brown C.T."/>
            <person name="Hug L.A."/>
            <person name="Thomas B.C."/>
            <person name="Sharon I."/>
            <person name="Castelle C.J."/>
            <person name="Singh A."/>
            <person name="Wilkins M.J."/>
            <person name="Williams K.H."/>
            <person name="Banfield J.F."/>
        </authorList>
    </citation>
    <scope>NUCLEOTIDE SEQUENCE [LARGE SCALE GENOMIC DNA]</scope>
</reference>
<dbReference type="GO" id="GO:0005524">
    <property type="term" value="F:ATP binding"/>
    <property type="evidence" value="ECO:0007669"/>
    <property type="project" value="UniProtKB-UniRule"/>
</dbReference>
<dbReference type="Proteomes" id="UP000034320">
    <property type="component" value="Unassembled WGS sequence"/>
</dbReference>
<evidence type="ECO:0000256" key="8">
    <source>
        <dbReference type="ARBA" id="ARBA00022833"/>
    </source>
</evidence>
<dbReference type="InterPro" id="IPR014729">
    <property type="entry name" value="Rossmann-like_a/b/a_fold"/>
</dbReference>
<proteinExistence type="inferred from homology"/>
<keyword evidence="4 13" id="KW-0963">Cytoplasm</keyword>
<dbReference type="FunFam" id="3.40.50.620:FF:000130">
    <property type="entry name" value="Cysteine--tRNA ligase"/>
    <property type="match status" value="1"/>
</dbReference>
<keyword evidence="5 13" id="KW-0436">Ligase</keyword>
<sequence length="481" mass="54277">MLKLYNTLTRKIEEFKPLKPPQVSYYSCGPTVYDFAHIGHARTYIFTDILQRALEFNGFKVKRVMNITDVGHLTSDADSGEDKMEKGAKREKKTVWEIAGFYTEDFFQMLKLLNIKKPEHITRATEYIPQMVKLISQLAKKGFTYKTSDGIYFDTSRLPDYAKLTGKTYSELEASLKSGARVEKVPGKKNITDFALWKLTPQGVNRQMEWDSPWGKGFPGWHIECSAMSMAILGPTLDIHTGGIDHISIHHTNEIAQSEGVTGKQFVHFWLHAGHLMVEGGKMSKSAGNFIRVADLIKKSFSPTALRLLFLSASYRKEMNFTWKGMEAAQSAYENLMSAVGELKLSKNPGVKVSHNFRQEFTDAVNEDLNMAKAVAVMWETLKSSIAANEKYDLLLFYDKVLGLDLVKAKAEAEDITLPRNIKELVEQREEFRKSGKFTEADRIRDLIAQKGFNVQDSPGGPIVIHNAIIKKITGIDNGDN</sequence>
<organism evidence="15 16">
    <name type="scientific">Candidatus Gottesmanbacteria bacterium GW2011_GWA2_42_18</name>
    <dbReference type="NCBI Taxonomy" id="1618442"/>
    <lineage>
        <taxon>Bacteria</taxon>
        <taxon>Candidatus Gottesmaniibacteriota</taxon>
    </lineage>
</organism>
<dbReference type="GO" id="GO:0004817">
    <property type="term" value="F:cysteine-tRNA ligase activity"/>
    <property type="evidence" value="ECO:0007669"/>
    <property type="project" value="UniProtKB-UniRule"/>
</dbReference>
<keyword evidence="7 13" id="KW-0547">Nucleotide-binding</keyword>
<feature type="binding site" evidence="13">
    <location>
        <position position="285"/>
    </location>
    <ligand>
        <name>ATP</name>
        <dbReference type="ChEBI" id="CHEBI:30616"/>
    </ligand>
</feature>
<feature type="short sequence motif" description="'KMSKS' region" evidence="13">
    <location>
        <begin position="282"/>
        <end position="286"/>
    </location>
</feature>
<evidence type="ECO:0000313" key="15">
    <source>
        <dbReference type="EMBL" id="KKS47555.1"/>
    </source>
</evidence>
<dbReference type="HAMAP" id="MF_00041">
    <property type="entry name" value="Cys_tRNA_synth"/>
    <property type="match status" value="1"/>
</dbReference>
<keyword evidence="6 13" id="KW-0479">Metal-binding</keyword>
<dbReference type="EMBL" id="LCDD01000004">
    <property type="protein sequence ID" value="KKS47555.1"/>
    <property type="molecule type" value="Genomic_DNA"/>
</dbReference>
<feature type="binding site" evidence="13">
    <location>
        <position position="250"/>
    </location>
    <ligand>
        <name>Zn(2+)</name>
        <dbReference type="ChEBI" id="CHEBI:29105"/>
    </ligand>
</feature>
<dbReference type="GO" id="GO:0008270">
    <property type="term" value="F:zinc ion binding"/>
    <property type="evidence" value="ECO:0007669"/>
    <property type="project" value="UniProtKB-UniRule"/>
</dbReference>
<feature type="short sequence motif" description="'HIGH' region" evidence="13">
    <location>
        <begin position="30"/>
        <end position="40"/>
    </location>
</feature>
<evidence type="ECO:0000256" key="3">
    <source>
        <dbReference type="ARBA" id="ARBA00011245"/>
    </source>
</evidence>
<gene>
    <name evidence="13" type="primary">cysS</name>
    <name evidence="15" type="ORF">UV09_C0004G0044</name>
</gene>
<feature type="binding site" evidence="13">
    <location>
        <position position="225"/>
    </location>
    <ligand>
        <name>Zn(2+)</name>
        <dbReference type="ChEBI" id="CHEBI:29105"/>
    </ligand>
</feature>
<evidence type="ECO:0000256" key="13">
    <source>
        <dbReference type="HAMAP-Rule" id="MF_00041"/>
    </source>
</evidence>
<keyword evidence="8 13" id="KW-0862">Zinc</keyword>
<feature type="binding site" evidence="13">
    <location>
        <position position="28"/>
    </location>
    <ligand>
        <name>Zn(2+)</name>
        <dbReference type="ChEBI" id="CHEBI:29105"/>
    </ligand>
</feature>
<evidence type="ECO:0000256" key="12">
    <source>
        <dbReference type="ARBA" id="ARBA00047398"/>
    </source>
</evidence>
<keyword evidence="10 13" id="KW-0648">Protein biosynthesis</keyword>
<dbReference type="PANTHER" id="PTHR10890:SF3">
    <property type="entry name" value="CYSTEINE--TRNA LIGASE, CYTOPLASMIC"/>
    <property type="match status" value="1"/>
</dbReference>
<evidence type="ECO:0000256" key="6">
    <source>
        <dbReference type="ARBA" id="ARBA00022723"/>
    </source>
</evidence>
<evidence type="ECO:0000313" key="16">
    <source>
        <dbReference type="Proteomes" id="UP000034320"/>
    </source>
</evidence>
<comment type="similarity">
    <text evidence="2 13">Belongs to the class-I aminoacyl-tRNA synthetase family.</text>
</comment>
<keyword evidence="9 13" id="KW-0067">ATP-binding</keyword>
<comment type="cofactor">
    <cofactor evidence="13">
        <name>Zn(2+)</name>
        <dbReference type="ChEBI" id="CHEBI:29105"/>
    </cofactor>
    <text evidence="13">Binds 1 zinc ion per subunit.</text>
</comment>
<dbReference type="GO" id="GO:0005829">
    <property type="term" value="C:cytosol"/>
    <property type="evidence" value="ECO:0007669"/>
    <property type="project" value="TreeGrafter"/>
</dbReference>